<dbReference type="Gene3D" id="3.40.50.720">
    <property type="entry name" value="NAD(P)-binding Rossmann-like Domain"/>
    <property type="match status" value="1"/>
</dbReference>
<reference evidence="2" key="2">
    <citation type="submission" date="2021-01" db="EMBL/GenBank/DDBJ databases">
        <authorList>
            <person name="Mieszkin S."/>
            <person name="Pouder E."/>
            <person name="Alain K."/>
        </authorList>
    </citation>
    <scope>NUCLEOTIDE SEQUENCE</scope>
    <source>
        <strain evidence="2">HW T2.11</strain>
    </source>
</reference>
<dbReference type="InterPro" id="IPR001509">
    <property type="entry name" value="Epimerase_deHydtase"/>
</dbReference>
<reference evidence="2" key="1">
    <citation type="journal article" date="2021" name="Microorganisms">
        <title>Acidisoma silvae sp. nov. and Acidisomacellulosilytica sp. nov., Two Acidophilic Bacteria Isolated from Decaying Wood, Hydrolyzing Cellulose and Producing Poly-3-hydroxybutyrate.</title>
        <authorList>
            <person name="Mieszkin S."/>
            <person name="Pouder E."/>
            <person name="Uroz S."/>
            <person name="Simon-Colin C."/>
            <person name="Alain K."/>
        </authorList>
    </citation>
    <scope>NUCLEOTIDE SEQUENCE</scope>
    <source>
        <strain evidence="2">HW T2.11</strain>
    </source>
</reference>
<dbReference type="PANTHER" id="PTHR12126:SF11">
    <property type="entry name" value="NADH DEHYDROGENASE [UBIQUINONE] 1 ALPHA SUBCOMPLEX SUBUNIT 9, MITOCHONDRIAL"/>
    <property type="match status" value="1"/>
</dbReference>
<dbReference type="Proteomes" id="UP000708298">
    <property type="component" value="Unassembled WGS sequence"/>
</dbReference>
<dbReference type="SUPFAM" id="SSF51735">
    <property type="entry name" value="NAD(P)-binding Rossmann-fold domains"/>
    <property type="match status" value="1"/>
</dbReference>
<dbReference type="EMBL" id="JAESVB010000006">
    <property type="protein sequence ID" value="MCB8876431.1"/>
    <property type="molecule type" value="Genomic_DNA"/>
</dbReference>
<dbReference type="InterPro" id="IPR036291">
    <property type="entry name" value="NAD(P)-bd_dom_sf"/>
</dbReference>
<dbReference type="CDD" id="cd05271">
    <property type="entry name" value="NDUFA9_like_SDR_a"/>
    <property type="match status" value="1"/>
</dbReference>
<evidence type="ECO:0000259" key="1">
    <source>
        <dbReference type="Pfam" id="PF01370"/>
    </source>
</evidence>
<organism evidence="2 3">
    <name type="scientific">Acidisoma silvae</name>
    <dbReference type="NCBI Taxonomy" id="2802396"/>
    <lineage>
        <taxon>Bacteria</taxon>
        <taxon>Pseudomonadati</taxon>
        <taxon>Pseudomonadota</taxon>
        <taxon>Alphaproteobacteria</taxon>
        <taxon>Acetobacterales</taxon>
        <taxon>Acidocellaceae</taxon>
        <taxon>Acidisoma</taxon>
    </lineage>
</organism>
<comment type="caution">
    <text evidence="2">The sequence shown here is derived from an EMBL/GenBank/DDBJ whole genome shotgun (WGS) entry which is preliminary data.</text>
</comment>
<proteinExistence type="predicted"/>
<dbReference type="PANTHER" id="PTHR12126">
    <property type="entry name" value="NADH-UBIQUINONE OXIDOREDUCTASE 39 KDA SUBUNIT-RELATED"/>
    <property type="match status" value="1"/>
</dbReference>
<feature type="domain" description="NAD-dependent epimerase/dehydratase" evidence="1">
    <location>
        <begin position="10"/>
        <end position="216"/>
    </location>
</feature>
<dbReference type="GO" id="GO:0044877">
    <property type="term" value="F:protein-containing complex binding"/>
    <property type="evidence" value="ECO:0007669"/>
    <property type="project" value="TreeGrafter"/>
</dbReference>
<dbReference type="Pfam" id="PF01370">
    <property type="entry name" value="Epimerase"/>
    <property type="match status" value="1"/>
</dbReference>
<protein>
    <submittedName>
        <fullName evidence="2">Complex I NDUFA9 subunit family protein</fullName>
    </submittedName>
</protein>
<dbReference type="AlphaFoldDB" id="A0A963YT24"/>
<evidence type="ECO:0000313" key="2">
    <source>
        <dbReference type="EMBL" id="MCB8876431.1"/>
    </source>
</evidence>
<dbReference type="InterPro" id="IPR051207">
    <property type="entry name" value="ComplexI_NDUFA9_subunit"/>
</dbReference>
<dbReference type="RefSeq" id="WP_227322087.1">
    <property type="nucleotide sequence ID" value="NZ_JAESVB010000006.1"/>
</dbReference>
<keyword evidence="3" id="KW-1185">Reference proteome</keyword>
<accession>A0A963YT24</accession>
<sequence>MRSDGRRIATVFGGAGFIGRYLVPHLVRQGFTVRIAGRDTEKAAHLKPMGNPGEVVPLYAPLSDAGAVARAIMGAEVVVNLVGILAEKKSGDFVRAHGTGPRVIADEASRAGVKHLVHISAIGASGTSRSGYGRSKAAGEASVTAGFPDVVILRPSIVFGPEDQFFNRFGAMARLSPVMPVISGRTKFQPVYVGDVAEAIMAALALPPEAPRLYELGGPEVLSFREILVYILKQTGLKRPLLAIPPGIARLQAKLLEHMPGKPFTTDQLEMLAQDNVTSGLVPGFAALGIVPRPIDLVVPAYLARYGGKRPNS</sequence>
<name>A0A963YT24_9PROT</name>
<evidence type="ECO:0000313" key="3">
    <source>
        <dbReference type="Proteomes" id="UP000708298"/>
    </source>
</evidence>
<gene>
    <name evidence="2" type="ORF">ASILVAE211_14650</name>
</gene>